<evidence type="ECO:0000313" key="3">
    <source>
        <dbReference type="EMBL" id="VFT78675.1"/>
    </source>
</evidence>
<feature type="transmembrane region" description="Helical" evidence="1">
    <location>
        <begin position="774"/>
        <end position="796"/>
    </location>
</feature>
<feature type="transmembrane region" description="Helical" evidence="1">
    <location>
        <begin position="899"/>
        <end position="919"/>
    </location>
</feature>
<feature type="transmembrane region" description="Helical" evidence="1">
    <location>
        <begin position="2014"/>
        <end position="2038"/>
    </location>
</feature>
<feature type="transmembrane region" description="Helical" evidence="1">
    <location>
        <begin position="931"/>
        <end position="955"/>
    </location>
</feature>
<dbReference type="EMBL" id="VJMH01000117">
    <property type="protein sequence ID" value="KAF0718818.1"/>
    <property type="molecule type" value="Genomic_DNA"/>
</dbReference>
<reference evidence="2" key="2">
    <citation type="submission" date="2019-06" db="EMBL/GenBank/DDBJ databases">
        <title>Genomics analysis of Aphanomyces spp. identifies a new class of oomycete effector associated with host adaptation.</title>
        <authorList>
            <person name="Gaulin E."/>
        </authorList>
    </citation>
    <scope>NUCLEOTIDE SEQUENCE</scope>
    <source>
        <strain evidence="2">CBS 578.67</strain>
    </source>
</reference>
<evidence type="ECO:0000313" key="4">
    <source>
        <dbReference type="Proteomes" id="UP000332933"/>
    </source>
</evidence>
<proteinExistence type="predicted"/>
<dbReference type="Proteomes" id="UP000332933">
    <property type="component" value="Unassembled WGS sequence"/>
</dbReference>
<organism evidence="3 4">
    <name type="scientific">Aphanomyces stellatus</name>
    <dbReference type="NCBI Taxonomy" id="120398"/>
    <lineage>
        <taxon>Eukaryota</taxon>
        <taxon>Sar</taxon>
        <taxon>Stramenopiles</taxon>
        <taxon>Oomycota</taxon>
        <taxon>Saprolegniomycetes</taxon>
        <taxon>Saprolegniales</taxon>
        <taxon>Verrucalvaceae</taxon>
        <taxon>Aphanomyces</taxon>
    </lineage>
</organism>
<gene>
    <name evidence="3" type="primary">Aste57867_1458</name>
    <name evidence="2" type="ORF">As57867_001457</name>
    <name evidence="3" type="ORF">ASTE57867_1458</name>
</gene>
<feature type="transmembrane region" description="Helical" evidence="1">
    <location>
        <begin position="861"/>
        <end position="879"/>
    </location>
</feature>
<keyword evidence="1" id="KW-0472">Membrane</keyword>
<evidence type="ECO:0000256" key="1">
    <source>
        <dbReference type="SAM" id="Phobius"/>
    </source>
</evidence>
<name>A0A485K5C2_9STRA</name>
<feature type="transmembrane region" description="Helical" evidence="1">
    <location>
        <begin position="1851"/>
        <end position="1876"/>
    </location>
</feature>
<reference evidence="3 4" key="1">
    <citation type="submission" date="2019-03" db="EMBL/GenBank/DDBJ databases">
        <authorList>
            <person name="Gaulin E."/>
            <person name="Dumas B."/>
        </authorList>
    </citation>
    <scope>NUCLEOTIDE SEQUENCE [LARGE SCALE GENOMIC DNA]</scope>
    <source>
        <strain evidence="3">CBS 568.67</strain>
    </source>
</reference>
<dbReference type="OrthoDB" id="154250at2759"/>
<accession>A0A485K5C2</accession>
<protein>
    <submittedName>
        <fullName evidence="3">Aste57867_1458 protein</fullName>
    </submittedName>
</protein>
<evidence type="ECO:0000313" key="2">
    <source>
        <dbReference type="EMBL" id="KAF0718818.1"/>
    </source>
</evidence>
<feature type="transmembrane region" description="Helical" evidence="1">
    <location>
        <begin position="1979"/>
        <end position="2002"/>
    </location>
</feature>
<sequence>MSNAVAVLPRKQRLLRHVAVGLVVLRVLWALAIPIKNVAIIAFPQFRADDLVTSTQSYTGYNSTTNVSFSGAQVLALMQDVLAISLDNAEVRAVFEKNADFAIDQLGQILSPQDHHTFTQYYTLVFQTSEFPGGVFTPRQDTVSSLQPDGSTLEYTIGCRADQTLLSGTTCFDVNGLPCDDSAWAQDPLTLTLEDVDFTPLLNGTGWQNNIGLLGLVEYFNYYMRLVFAKQDWAAVVATGNLDVGLVSLTNKSFVIDNPSMFYFATQSNSQIVQNSTTIWNCLATEIFLGEVYLANYTLGLIQTALLQRKLYNASALIPHSPIVTERALVVLNNTFHITSGAGVAGFTETTMYLQKSVMTRTTISTSNLKHDRPMTGALLMGSSIRNMLYMAYYPNSYYSVLYMYPNGSDYVFNSRVLGGMFAGYNGFKFDFVHNTMTNFKLAERSPSAGTGYTSNWYDDEAAIASWYADYETHRGSGSLIDLAATRLGPISSLALETSCYQALFKRIAQTVWLLMLEWHPVTEHLAFMSVDAQSTPQLFFLQQMLKAEVLGENTYGYRMHIPFNPINVSASHGTAWPIVPLLSGLVLQHGADKVLLQLQSMLNTTFLTLVGFENGLFMFYDVDKCPLGISTLNVTAMDTPETAYEKLYPALSLLLNETLAVVETLRLRMEFELNQSILVRQEYLTDKRVNSIFKYEGPPVYWTHTALAVGLMRLSTQISPDNAIVATLKDSLVCYDVLETRYLNQSTRCWSELNNLNETRVQHNSEGLQTMLLSFWSMGLMLNLFGSVIALRFALRIWHVVRTTGFEERWSTVLCIDIQQFGLSSFGECALMACGALPFMFSYQMPQDAEYIANSSKTHLGSVYLDQFMVTLGLTWYIRLGMDIGATFMHLRFKNAWFAQFSAVKIIIMLGVFLFRIATFSFSPTYDSAVLSLFLSCLTTAAMGMVAMLLSFVFDKPLRPQVVDPISYALHAANVPRNVYCIFSQLDTSWSHMGLVLEGWTCAVHDGTLIFKHSTNTLLLIVREYDFEVRWLHTMNREQFISLERTPSSVRAKLRSESIAPVARKLSWVVPQSALPNDDNSSVPEFRAVKCIGQLIVLVQVLWALSIPVRNVMLFPYPTFPFDNATTSTTAFAGYNPSTNISLTGQQVLTTVQRALEISVTNPAVRKLFETSGDFAIDQLGDILDPGDHQTFAMLYALMVQSSEFPGGQFTPRLETIAQLVPDGSTKLYTVGCSVDERFLGGTICTDANGWPCVHAPISNQNLQDVNVSRLLSNTGWQNNIALLSVAEYFHYYMRLVFSKQHWATVVAAGNRGLGSTTLTSDGYLVETPNILAIVANSSREITRNTSTIWNCVATELLLAEMYVANFTLRLIQDALVANHLYGASDFVQQSAVADARARSVFNNTVVHIKSAAGYTSYVAVNKSLFSRPMTTVAVSTAVLKRDLDLSNGDIMGSNVRHLLTLATDDQLSLQRMYPTGNTDYTIETRVLGGMFGGYLGFKNDPVRNTMGVYKLSERPHRSDEVAYFDNDAAIAAWYAAYETGERASGNFISQAVSHFGAIGGQYYYGIMTPSIAPAIEMACFQSLLRRIAQIVWLTTLRLHPATQYIVFMATQTEVSAYAWFYQQMLVDEIVGENAYGGRVHVPFNAMFTSSNLGNGWPLLPLLTALNHIYNSSFLHGQIMLELNTSFTSLIEIEYGMVNFRDIAHCPIGTNVFDVTVDDSLDSFYAKTYAGFDGLVHDVIAGAGAVHSKMEAELHVSIRVPQPYLDNPSSEFGYQGSPPIQWSHSALGLGLMRLSTKDSPFPDVVQTLRNSIVCYNTLETRYLNISYRCWAETLSVGEINASYSSEYLRLVIFSAWCIGVVLNAISACIVLRYAFKLWRVWRLTGLEFGDWEQSVLLSTHLQSLGGTVSLEESAVLACSSAALQFGYRMTQDPDFILSTSSFRLRYIDELVMTFGLTWTIHFGMELASRCLSLRHKNMWFLAQNTRAKVLIALIVYLLLVFTRNNTDNYDTAVGSLVCVALFAFVAGVASMSLSAYFDRPTPEPALLDSTLRVDEMADSFVKAHLPRNRLGYLSLQHGRWSLVGIALEGWQGVETGPNSYLMACGHVLLNLSAGGAVEPLPCKDISKEDFVRLVKATAATKKATLAKVIKSVVKPKAKKETGTVGTTIGGAKR</sequence>
<dbReference type="EMBL" id="CAADRA010000117">
    <property type="protein sequence ID" value="VFT78675.1"/>
    <property type="molecule type" value="Genomic_DNA"/>
</dbReference>
<keyword evidence="1" id="KW-1133">Transmembrane helix</keyword>
<keyword evidence="1" id="KW-0812">Transmembrane</keyword>
<keyword evidence="4" id="KW-1185">Reference proteome</keyword>